<gene>
    <name evidence="3" type="ORF">D8674_018043</name>
</gene>
<reference evidence="3 4" key="1">
    <citation type="submission" date="2019-09" db="EMBL/GenBank/DDBJ databases">
        <authorList>
            <person name="Ou C."/>
        </authorList>
    </citation>
    <scope>NUCLEOTIDE SEQUENCE [LARGE SCALE GENOMIC DNA]</scope>
    <source>
        <strain evidence="3">S2</strain>
        <tissue evidence="3">Leaf</tissue>
    </source>
</reference>
<accession>A0A5N5HIF5</accession>
<keyword evidence="4" id="KW-1185">Reference proteome</keyword>
<dbReference type="EMBL" id="SMOL01000160">
    <property type="protein sequence ID" value="KAB2626383.1"/>
    <property type="molecule type" value="Genomic_DNA"/>
</dbReference>
<evidence type="ECO:0000256" key="2">
    <source>
        <dbReference type="SAM" id="MobiDB-lite"/>
    </source>
</evidence>
<organism evidence="3 4">
    <name type="scientific">Pyrus ussuriensis x Pyrus communis</name>
    <dbReference type="NCBI Taxonomy" id="2448454"/>
    <lineage>
        <taxon>Eukaryota</taxon>
        <taxon>Viridiplantae</taxon>
        <taxon>Streptophyta</taxon>
        <taxon>Embryophyta</taxon>
        <taxon>Tracheophyta</taxon>
        <taxon>Spermatophyta</taxon>
        <taxon>Magnoliopsida</taxon>
        <taxon>eudicotyledons</taxon>
        <taxon>Gunneridae</taxon>
        <taxon>Pentapetalae</taxon>
        <taxon>rosids</taxon>
        <taxon>fabids</taxon>
        <taxon>Rosales</taxon>
        <taxon>Rosaceae</taxon>
        <taxon>Amygdaloideae</taxon>
        <taxon>Maleae</taxon>
        <taxon>Pyrus</taxon>
    </lineage>
</organism>
<proteinExistence type="predicted"/>
<comment type="caution">
    <text evidence="3">The sequence shown here is derived from an EMBL/GenBank/DDBJ whole genome shotgun (WGS) entry which is preliminary data.</text>
</comment>
<evidence type="ECO:0000313" key="4">
    <source>
        <dbReference type="Proteomes" id="UP000327157"/>
    </source>
</evidence>
<reference evidence="4" key="2">
    <citation type="submission" date="2019-10" db="EMBL/GenBank/DDBJ databases">
        <title>A de novo genome assembly of a pear dwarfing rootstock.</title>
        <authorList>
            <person name="Wang F."/>
            <person name="Wang J."/>
            <person name="Li S."/>
            <person name="Zhang Y."/>
            <person name="Fang M."/>
            <person name="Ma L."/>
            <person name="Zhao Y."/>
            <person name="Jiang S."/>
        </authorList>
    </citation>
    <scope>NUCLEOTIDE SEQUENCE [LARGE SCALE GENOMIC DNA]</scope>
</reference>
<dbReference type="Proteomes" id="UP000327157">
    <property type="component" value="Chromosome 16"/>
</dbReference>
<name>A0A5N5HIF5_9ROSA</name>
<dbReference type="AlphaFoldDB" id="A0A5N5HIF5"/>
<evidence type="ECO:0000256" key="1">
    <source>
        <dbReference type="SAM" id="Coils"/>
    </source>
</evidence>
<keyword evidence="1" id="KW-0175">Coiled coil</keyword>
<feature type="compositionally biased region" description="Polar residues" evidence="2">
    <location>
        <begin position="13"/>
        <end position="26"/>
    </location>
</feature>
<feature type="compositionally biased region" description="Polar residues" evidence="2">
    <location>
        <begin position="49"/>
        <end position="75"/>
    </location>
</feature>
<feature type="coiled-coil region" evidence="1">
    <location>
        <begin position="173"/>
        <end position="200"/>
    </location>
</feature>
<feature type="region of interest" description="Disordered" evidence="2">
    <location>
        <begin position="1"/>
        <end position="79"/>
    </location>
</feature>
<evidence type="ECO:0000313" key="3">
    <source>
        <dbReference type="EMBL" id="KAB2626383.1"/>
    </source>
</evidence>
<reference evidence="3 4" key="3">
    <citation type="submission" date="2019-11" db="EMBL/GenBank/DDBJ databases">
        <title>A de novo genome assembly of a pear dwarfing rootstock.</title>
        <authorList>
            <person name="Wang F."/>
            <person name="Wang J."/>
            <person name="Li S."/>
            <person name="Zhang Y."/>
            <person name="Fang M."/>
            <person name="Ma L."/>
            <person name="Zhao Y."/>
            <person name="Jiang S."/>
        </authorList>
    </citation>
    <scope>NUCLEOTIDE SEQUENCE [LARGE SCALE GENOMIC DNA]</scope>
    <source>
        <strain evidence="3">S2</strain>
        <tissue evidence="3">Leaf</tissue>
    </source>
</reference>
<protein>
    <submittedName>
        <fullName evidence="3">Uncharacterized protein</fullName>
    </submittedName>
</protein>
<sequence length="203" mass="21799">MSNIISNHRAANRVSQTPSPTANATATIPPDMGTTSVSPVTPFGPTVSLAPTSSTSSVTHPLLSARQTHQQPQSSKEAEKCFSFRGGSTEFSESWKVVPPKYINKFALVGSLSGRATSTSIMRNMTPSAVEKGQTVLEEIMTDTLNQTLDHRKGNVHWGLGKACLLASSTSFSKQRTKEIELLTSEVTNLKEQITAHQSQLAA</sequence>